<feature type="chain" id="PRO_5001564491" description="ABC transporter substrate-binding protein" evidence="4">
    <location>
        <begin position="22"/>
        <end position="417"/>
    </location>
</feature>
<evidence type="ECO:0000313" key="6">
    <source>
        <dbReference type="Proteomes" id="UP000026249"/>
    </source>
</evidence>
<dbReference type="Proteomes" id="UP000026249">
    <property type="component" value="Unassembled WGS sequence"/>
</dbReference>
<evidence type="ECO:0000256" key="3">
    <source>
        <dbReference type="ARBA" id="ARBA00022729"/>
    </source>
</evidence>
<dbReference type="Gene3D" id="3.40.190.10">
    <property type="entry name" value="Periplasmic binding protein-like II"/>
    <property type="match status" value="2"/>
</dbReference>
<organism evidence="5 6">
    <name type="scientific">Actibacterium mucosum KCTC 23349</name>
    <dbReference type="NCBI Taxonomy" id="1454373"/>
    <lineage>
        <taxon>Bacteria</taxon>
        <taxon>Pseudomonadati</taxon>
        <taxon>Pseudomonadota</taxon>
        <taxon>Alphaproteobacteria</taxon>
        <taxon>Rhodobacterales</taxon>
        <taxon>Roseobacteraceae</taxon>
        <taxon>Actibacterium</taxon>
    </lineage>
</organism>
<dbReference type="RefSeq" id="WP_035255258.1">
    <property type="nucleotide sequence ID" value="NZ_JFKE01000001.1"/>
</dbReference>
<dbReference type="Pfam" id="PF01547">
    <property type="entry name" value="SBP_bac_1"/>
    <property type="match status" value="1"/>
</dbReference>
<evidence type="ECO:0000256" key="4">
    <source>
        <dbReference type="SAM" id="SignalP"/>
    </source>
</evidence>
<gene>
    <name evidence="5" type="ORF">ACMU_00755</name>
</gene>
<comment type="similarity">
    <text evidence="1">Belongs to the bacterial solute-binding protein 1 family.</text>
</comment>
<dbReference type="SUPFAM" id="SSF53850">
    <property type="entry name" value="Periplasmic binding protein-like II"/>
    <property type="match status" value="1"/>
</dbReference>
<comment type="caution">
    <text evidence="5">The sequence shown here is derived from an EMBL/GenBank/DDBJ whole genome shotgun (WGS) entry which is preliminary data.</text>
</comment>
<evidence type="ECO:0000313" key="5">
    <source>
        <dbReference type="EMBL" id="KAJ57054.1"/>
    </source>
</evidence>
<dbReference type="AlphaFoldDB" id="A0A037ZLT0"/>
<accession>A0A037ZLT0</accession>
<dbReference type="GO" id="GO:0042956">
    <property type="term" value="P:maltodextrin transmembrane transport"/>
    <property type="evidence" value="ECO:0007669"/>
    <property type="project" value="TreeGrafter"/>
</dbReference>
<keyword evidence="2" id="KW-0813">Transport</keyword>
<dbReference type="STRING" id="1454373.ACMU_00755"/>
<reference evidence="5 6" key="1">
    <citation type="submission" date="2014-03" db="EMBL/GenBank/DDBJ databases">
        <title>Draft Genome Sequence of Actibacterium mucosum KCTC 23349, a Marine Alphaproteobacterium with Complex Ionic Requirements Isolated from Mediterranean Seawater at Malvarrosa Beach, Valencia, Spain.</title>
        <authorList>
            <person name="Arahal D.R."/>
            <person name="Shao Z."/>
            <person name="Lai Q."/>
            <person name="Pujalte M.J."/>
        </authorList>
    </citation>
    <scope>NUCLEOTIDE SEQUENCE [LARGE SCALE GENOMIC DNA]</scope>
    <source>
        <strain evidence="5 6">KCTC 23349</strain>
    </source>
</reference>
<name>A0A037ZLT0_9RHOB</name>
<dbReference type="PANTHER" id="PTHR30061">
    <property type="entry name" value="MALTOSE-BINDING PERIPLASMIC PROTEIN"/>
    <property type="match status" value="1"/>
</dbReference>
<protein>
    <recommendedName>
        <fullName evidence="7">ABC transporter substrate-binding protein</fullName>
    </recommendedName>
</protein>
<dbReference type="InterPro" id="IPR006059">
    <property type="entry name" value="SBP"/>
</dbReference>
<sequence length="417" mass="44444">MKFVNLTLASAVALTAGMASAEVEVNVLSINRDSENWRTLYEDTVAAYNAANPGVTVNLEFMEDEAFKQKLPTLLQSDAAPDMFFSWSGGVFYEQADQGFLRALPEDVVAEWQQDLSAGGMAALSYNGKFYGAPEASQNVAIWYNKDLAKQVGVDPTAIQTYDDLLDQVKAAKDAGVTPFVVGGQDKWPLHFFYSLIAMRIMGQEGMAASAAGENGGFDNADWVRAGEEYVRLIEMDPFQPGFMGVKYDAATGLWGDGGSLFHLMGDWDLGASRGAASNGGLTDDQLGVIPFPMIEGGKGAITDTLGGASGFVLTKNAPDEAIDFLKTFMGVEAQKRAATEGVYIPTVPSAGGLVEDVILKQFAAIGGASTYHQLFLDQFFGSTLGGAINDVSAQMATGDITPAEAAAQLEETRQFQ</sequence>
<dbReference type="GO" id="GO:0055052">
    <property type="term" value="C:ATP-binding cassette (ABC) transporter complex, substrate-binding subunit-containing"/>
    <property type="evidence" value="ECO:0007669"/>
    <property type="project" value="TreeGrafter"/>
</dbReference>
<evidence type="ECO:0000256" key="1">
    <source>
        <dbReference type="ARBA" id="ARBA00008520"/>
    </source>
</evidence>
<proteinExistence type="inferred from homology"/>
<evidence type="ECO:0008006" key="7">
    <source>
        <dbReference type="Google" id="ProtNLM"/>
    </source>
</evidence>
<dbReference type="PANTHER" id="PTHR30061:SF50">
    <property type="entry name" value="MALTOSE_MALTODEXTRIN-BINDING PERIPLASMIC PROTEIN"/>
    <property type="match status" value="1"/>
</dbReference>
<dbReference type="EMBL" id="JFKE01000001">
    <property type="protein sequence ID" value="KAJ57054.1"/>
    <property type="molecule type" value="Genomic_DNA"/>
</dbReference>
<keyword evidence="3 4" id="KW-0732">Signal</keyword>
<dbReference type="OrthoDB" id="2509690at2"/>
<keyword evidence="6" id="KW-1185">Reference proteome</keyword>
<dbReference type="GO" id="GO:1901982">
    <property type="term" value="F:maltose binding"/>
    <property type="evidence" value="ECO:0007669"/>
    <property type="project" value="TreeGrafter"/>
</dbReference>
<evidence type="ECO:0000256" key="2">
    <source>
        <dbReference type="ARBA" id="ARBA00022448"/>
    </source>
</evidence>
<feature type="signal peptide" evidence="4">
    <location>
        <begin position="1"/>
        <end position="21"/>
    </location>
</feature>
<dbReference type="GO" id="GO:0015768">
    <property type="term" value="P:maltose transport"/>
    <property type="evidence" value="ECO:0007669"/>
    <property type="project" value="TreeGrafter"/>
</dbReference>